<gene>
    <name evidence="1" type="ORF">FCI23_45735</name>
</gene>
<name>A0A4U0RX88_9ACTN</name>
<reference evidence="1 2" key="1">
    <citation type="submission" date="2019-04" db="EMBL/GenBank/DDBJ databases">
        <title>Streptomyces oryziradicis sp. nov., a novel actinomycete isolated from rhizosphere soil of rice (Oryza sativa L.).</title>
        <authorList>
            <person name="Li C."/>
        </authorList>
    </citation>
    <scope>NUCLEOTIDE SEQUENCE [LARGE SCALE GENOMIC DNA]</scope>
    <source>
        <strain evidence="1 2">NEAU-C40</strain>
    </source>
</reference>
<dbReference type="Proteomes" id="UP000305778">
    <property type="component" value="Unassembled WGS sequence"/>
</dbReference>
<organism evidence="1 2">
    <name type="scientific">Actinacidiphila oryziradicis</name>
    <dbReference type="NCBI Taxonomy" id="2571141"/>
    <lineage>
        <taxon>Bacteria</taxon>
        <taxon>Bacillati</taxon>
        <taxon>Actinomycetota</taxon>
        <taxon>Actinomycetes</taxon>
        <taxon>Kitasatosporales</taxon>
        <taxon>Streptomycetaceae</taxon>
        <taxon>Actinacidiphila</taxon>
    </lineage>
</organism>
<keyword evidence="2" id="KW-1185">Reference proteome</keyword>
<dbReference type="EMBL" id="SUMC01000106">
    <property type="protein sequence ID" value="TJZ99430.1"/>
    <property type="molecule type" value="Genomic_DNA"/>
</dbReference>
<keyword evidence="1" id="KW-0238">DNA-binding</keyword>
<protein>
    <submittedName>
        <fullName evidence="1">DNA-binding protein</fullName>
    </submittedName>
</protein>
<dbReference type="AlphaFoldDB" id="A0A4U0RX88"/>
<dbReference type="OrthoDB" id="4120976at2"/>
<dbReference type="RefSeq" id="WP_136729952.1">
    <property type="nucleotide sequence ID" value="NZ_SUMC01000106.1"/>
</dbReference>
<sequence>MGAGVLRVAPLPGETTWSLLCRIATRYAMAPGDLLPGWQWANARPQGPGGATRPDAEVLLNRAGQRALVRLSRTGEDSFAGALPSWPDGPGAFAETADDDRLLARWQVASTALGPVAFGCRLCTARRTGQASPVMRYLPRWARVCGRHQRWLLDAADGHELEHLDLADCPQVWAAQRRWAGVARRAAQAGADPERVFAMARAVVCQWWEQALSWDQETVWPTRLHHVAGGDAGPRFWWWRAVARDAVTFPEVVAVARALTDPAVQEQVWDDHGGRGPVRAFRPDGAFGCELAARLGRPWMTELPADYSGALGAWMGAVVRGRFRAEHGITPTGWPDDPWFLKKEHRPAPVAVQLRNLDEHAERAARQASAAQVRAGRAGDAAFTRVAYVDRRGRRAVAYYRRPAPADAARGQG</sequence>
<comment type="caution">
    <text evidence="1">The sequence shown here is derived from an EMBL/GenBank/DDBJ whole genome shotgun (WGS) entry which is preliminary data.</text>
</comment>
<evidence type="ECO:0000313" key="2">
    <source>
        <dbReference type="Proteomes" id="UP000305778"/>
    </source>
</evidence>
<evidence type="ECO:0000313" key="1">
    <source>
        <dbReference type="EMBL" id="TJZ99430.1"/>
    </source>
</evidence>
<dbReference type="GO" id="GO:0003677">
    <property type="term" value="F:DNA binding"/>
    <property type="evidence" value="ECO:0007669"/>
    <property type="project" value="UniProtKB-KW"/>
</dbReference>
<accession>A0A4U0RX88</accession>
<proteinExistence type="predicted"/>